<comment type="catalytic activity">
    <reaction evidence="10">
        <text>L-threonyl-[protein] + FAD = FMN-L-threonyl-[protein] + AMP + H(+)</text>
        <dbReference type="Rhea" id="RHEA:36847"/>
        <dbReference type="Rhea" id="RHEA-COMP:11060"/>
        <dbReference type="Rhea" id="RHEA-COMP:11061"/>
        <dbReference type="ChEBI" id="CHEBI:15378"/>
        <dbReference type="ChEBI" id="CHEBI:30013"/>
        <dbReference type="ChEBI" id="CHEBI:57692"/>
        <dbReference type="ChEBI" id="CHEBI:74257"/>
        <dbReference type="ChEBI" id="CHEBI:456215"/>
        <dbReference type="EC" id="2.7.1.180"/>
    </reaction>
</comment>
<dbReference type="Proteomes" id="UP000677913">
    <property type="component" value="Unassembled WGS sequence"/>
</dbReference>
<evidence type="ECO:0000256" key="7">
    <source>
        <dbReference type="ARBA" id="ARBA00022827"/>
    </source>
</evidence>
<reference evidence="12" key="1">
    <citation type="submission" date="2021-04" db="EMBL/GenBank/DDBJ databases">
        <title>Genome based classification of Actinospica acidithermotolerans sp. nov., an actinobacterium isolated from an Indonesian hot spring.</title>
        <authorList>
            <person name="Kusuma A.B."/>
            <person name="Putra K.E."/>
            <person name="Nafisah S."/>
            <person name="Loh J."/>
            <person name="Nouioui I."/>
            <person name="Goodfellow M."/>
        </authorList>
    </citation>
    <scope>NUCLEOTIDE SEQUENCE</scope>
    <source>
        <strain evidence="12">DSM 45618</strain>
    </source>
</reference>
<evidence type="ECO:0000313" key="13">
    <source>
        <dbReference type="Proteomes" id="UP000677913"/>
    </source>
</evidence>
<keyword evidence="6" id="KW-0479">Metal-binding</keyword>
<accession>A0A8J8BE84</accession>
<evidence type="ECO:0000256" key="6">
    <source>
        <dbReference type="ARBA" id="ARBA00022723"/>
    </source>
</evidence>
<feature type="region of interest" description="Disordered" evidence="11">
    <location>
        <begin position="137"/>
        <end position="166"/>
    </location>
</feature>
<feature type="compositionally biased region" description="Low complexity" evidence="11">
    <location>
        <begin position="142"/>
        <end position="166"/>
    </location>
</feature>
<dbReference type="EC" id="2.7.1.180" evidence="2"/>
<organism evidence="12 13">
    <name type="scientific">Actinocrinis puniceicyclus</name>
    <dbReference type="NCBI Taxonomy" id="977794"/>
    <lineage>
        <taxon>Bacteria</taxon>
        <taxon>Bacillati</taxon>
        <taxon>Actinomycetota</taxon>
        <taxon>Actinomycetes</taxon>
        <taxon>Catenulisporales</taxon>
        <taxon>Actinospicaceae</taxon>
        <taxon>Actinocrinis</taxon>
    </lineage>
</organism>
<keyword evidence="5 12" id="KW-0808">Transferase</keyword>
<evidence type="ECO:0000256" key="9">
    <source>
        <dbReference type="ARBA" id="ARBA00031306"/>
    </source>
</evidence>
<keyword evidence="4" id="KW-0285">Flavoprotein</keyword>
<evidence type="ECO:0000313" key="12">
    <source>
        <dbReference type="EMBL" id="MBS2967027.1"/>
    </source>
</evidence>
<evidence type="ECO:0000256" key="4">
    <source>
        <dbReference type="ARBA" id="ARBA00022630"/>
    </source>
</evidence>
<protein>
    <recommendedName>
        <fullName evidence="3">FAD:protein FMN transferase</fullName>
        <ecNumber evidence="2">2.7.1.180</ecNumber>
    </recommendedName>
    <alternativeName>
        <fullName evidence="9">Flavin transferase</fullName>
    </alternativeName>
</protein>
<dbReference type="PANTHER" id="PTHR30040:SF2">
    <property type="entry name" value="FAD:PROTEIN FMN TRANSFERASE"/>
    <property type="match status" value="1"/>
</dbReference>
<dbReference type="RefSeq" id="WP_211472662.1">
    <property type="nucleotide sequence ID" value="NZ_JAGSXH010000266.1"/>
</dbReference>
<dbReference type="InterPro" id="IPR024932">
    <property type="entry name" value="ApbE"/>
</dbReference>
<comment type="caution">
    <text evidence="12">The sequence shown here is derived from an EMBL/GenBank/DDBJ whole genome shotgun (WGS) entry which is preliminary data.</text>
</comment>
<dbReference type="Pfam" id="PF02424">
    <property type="entry name" value="ApbE"/>
    <property type="match status" value="2"/>
</dbReference>
<dbReference type="AlphaFoldDB" id="A0A8J8BE84"/>
<evidence type="ECO:0000256" key="10">
    <source>
        <dbReference type="ARBA" id="ARBA00048540"/>
    </source>
</evidence>
<gene>
    <name evidence="12" type="ORF">KGA66_28600</name>
</gene>
<evidence type="ECO:0000256" key="1">
    <source>
        <dbReference type="ARBA" id="ARBA00001946"/>
    </source>
</evidence>
<evidence type="ECO:0000256" key="2">
    <source>
        <dbReference type="ARBA" id="ARBA00011955"/>
    </source>
</evidence>
<dbReference type="GO" id="GO:0016740">
    <property type="term" value="F:transferase activity"/>
    <property type="evidence" value="ECO:0007669"/>
    <property type="project" value="UniProtKB-KW"/>
</dbReference>
<evidence type="ECO:0000256" key="5">
    <source>
        <dbReference type="ARBA" id="ARBA00022679"/>
    </source>
</evidence>
<keyword evidence="8" id="KW-0460">Magnesium</keyword>
<proteinExistence type="predicted"/>
<sequence length="293" mass="31020">MRTAVEHIMGTAISLATPDETDPALFAEAARAAYAYLRRIDEIFSTYKPDSPISRIRDGRLPLTELPAHPDGDLIREILALCAQLHRESRGGFDAWNVGDPPLFDPSGAVKGWAAENASRVLTEHGLTRHALNAGGDVRVRGGTSAATTTTTTTTTTTQQSTAGPTPWRIGVADPHRPGQTLLVFERCDGAVATSGTAERGLHVYDPRTHRPATALVQVTVTGEDLALADGYATAALALAGAASPADACAWLTDLAERGGYESLTVQPDGGAWWTAGLRRYAPALPAHPRDNP</sequence>
<evidence type="ECO:0000256" key="3">
    <source>
        <dbReference type="ARBA" id="ARBA00016337"/>
    </source>
</evidence>
<keyword evidence="7" id="KW-0274">FAD</keyword>
<evidence type="ECO:0000256" key="8">
    <source>
        <dbReference type="ARBA" id="ARBA00022842"/>
    </source>
</evidence>
<evidence type="ECO:0000256" key="11">
    <source>
        <dbReference type="SAM" id="MobiDB-lite"/>
    </source>
</evidence>
<dbReference type="InterPro" id="IPR003374">
    <property type="entry name" value="ApbE-like_sf"/>
</dbReference>
<dbReference type="Gene3D" id="3.10.520.10">
    <property type="entry name" value="ApbE-like domains"/>
    <property type="match status" value="2"/>
</dbReference>
<keyword evidence="13" id="KW-1185">Reference proteome</keyword>
<dbReference type="EMBL" id="JAGSXH010000266">
    <property type="protein sequence ID" value="MBS2967027.1"/>
    <property type="molecule type" value="Genomic_DNA"/>
</dbReference>
<dbReference type="GO" id="GO:0046872">
    <property type="term" value="F:metal ion binding"/>
    <property type="evidence" value="ECO:0007669"/>
    <property type="project" value="UniProtKB-KW"/>
</dbReference>
<dbReference type="PANTHER" id="PTHR30040">
    <property type="entry name" value="THIAMINE BIOSYNTHESIS LIPOPROTEIN APBE"/>
    <property type="match status" value="1"/>
</dbReference>
<comment type="cofactor">
    <cofactor evidence="1">
        <name>Mg(2+)</name>
        <dbReference type="ChEBI" id="CHEBI:18420"/>
    </cofactor>
</comment>
<dbReference type="SUPFAM" id="SSF143631">
    <property type="entry name" value="ApbE-like"/>
    <property type="match status" value="1"/>
</dbReference>
<name>A0A8J8BE84_9ACTN</name>